<dbReference type="Pfam" id="PF03948">
    <property type="entry name" value="Ribosomal_L9_C"/>
    <property type="match status" value="1"/>
</dbReference>
<keyword evidence="4 7" id="KW-0689">Ribosomal protein</keyword>
<evidence type="ECO:0000313" key="12">
    <source>
        <dbReference type="Proteomes" id="UP000230766"/>
    </source>
</evidence>
<feature type="coiled-coil region" evidence="8">
    <location>
        <begin position="48"/>
        <end position="75"/>
    </location>
</feature>
<keyword evidence="3 7" id="KW-0694">RNA-binding</keyword>
<dbReference type="Gene3D" id="3.10.430.100">
    <property type="entry name" value="Ribosomal protein L9, C-terminal domain"/>
    <property type="match status" value="1"/>
</dbReference>
<dbReference type="GO" id="GO:0005840">
    <property type="term" value="C:ribosome"/>
    <property type="evidence" value="ECO:0007669"/>
    <property type="project" value="UniProtKB-KW"/>
</dbReference>
<dbReference type="InterPro" id="IPR020069">
    <property type="entry name" value="Ribosomal_bL9_C"/>
</dbReference>
<evidence type="ECO:0000256" key="6">
    <source>
        <dbReference type="ARBA" id="ARBA00035292"/>
    </source>
</evidence>
<dbReference type="AlphaFoldDB" id="A0A2M7EC71"/>
<keyword evidence="2 7" id="KW-0699">rRNA-binding</keyword>
<dbReference type="InterPro" id="IPR020594">
    <property type="entry name" value="Ribosomal_bL9_bac/chp"/>
</dbReference>
<dbReference type="InterPro" id="IPR000244">
    <property type="entry name" value="Ribosomal_bL9"/>
</dbReference>
<dbReference type="SUPFAM" id="SSF55653">
    <property type="entry name" value="Ribosomal protein L9 C-domain"/>
    <property type="match status" value="1"/>
</dbReference>
<dbReference type="GO" id="GO:1990904">
    <property type="term" value="C:ribonucleoprotein complex"/>
    <property type="evidence" value="ECO:0007669"/>
    <property type="project" value="UniProtKB-KW"/>
</dbReference>
<evidence type="ECO:0000259" key="9">
    <source>
        <dbReference type="Pfam" id="PF01281"/>
    </source>
</evidence>
<evidence type="ECO:0000256" key="7">
    <source>
        <dbReference type="HAMAP-Rule" id="MF_00503"/>
    </source>
</evidence>
<name>A0A2M7EC71_9BACT</name>
<evidence type="ECO:0000259" key="10">
    <source>
        <dbReference type="Pfam" id="PF03948"/>
    </source>
</evidence>
<evidence type="ECO:0000256" key="8">
    <source>
        <dbReference type="SAM" id="Coils"/>
    </source>
</evidence>
<evidence type="ECO:0000256" key="5">
    <source>
        <dbReference type="ARBA" id="ARBA00023274"/>
    </source>
</evidence>
<sequence>MRVVLLQDVENLGKKYDVKEVADGYARNFLIPKGLAKPATEEALQWLATQKEIEAKKAEEDLKKVQEIASAVDDQEIIIPVKVGEQDELFESITAQGIAEKLKELGFDIKKTQIALSEPIKELGEFPVKIKFEHNLEAEIKVIVVEEK</sequence>
<dbReference type="GO" id="GO:0006412">
    <property type="term" value="P:translation"/>
    <property type="evidence" value="ECO:0007669"/>
    <property type="project" value="UniProtKB-UniRule"/>
</dbReference>
<proteinExistence type="inferred from homology"/>
<dbReference type="PANTHER" id="PTHR21368">
    <property type="entry name" value="50S RIBOSOMAL PROTEIN L9"/>
    <property type="match status" value="1"/>
</dbReference>
<dbReference type="EMBL" id="PETJ01000002">
    <property type="protein sequence ID" value="PIV65343.1"/>
    <property type="molecule type" value="Genomic_DNA"/>
</dbReference>
<dbReference type="InterPro" id="IPR009027">
    <property type="entry name" value="Ribosomal_bL9/RNase_H1_N"/>
</dbReference>
<dbReference type="InterPro" id="IPR036935">
    <property type="entry name" value="Ribosomal_bL9_N_sf"/>
</dbReference>
<protein>
    <recommendedName>
        <fullName evidence="6 7">Large ribosomal subunit protein bL9</fullName>
    </recommendedName>
</protein>
<reference evidence="12" key="1">
    <citation type="submission" date="2017-09" db="EMBL/GenBank/DDBJ databases">
        <title>Depth-based differentiation of microbial function through sediment-hosted aquifers and enrichment of novel symbionts in the deep terrestrial subsurface.</title>
        <authorList>
            <person name="Probst A.J."/>
            <person name="Ladd B."/>
            <person name="Jarett J.K."/>
            <person name="Geller-Mcgrath D.E."/>
            <person name="Sieber C.M.K."/>
            <person name="Emerson J.B."/>
            <person name="Anantharaman K."/>
            <person name="Thomas B.C."/>
            <person name="Malmstrom R."/>
            <person name="Stieglmeier M."/>
            <person name="Klingl A."/>
            <person name="Woyke T."/>
            <person name="Ryan C.M."/>
            <person name="Banfield J.F."/>
        </authorList>
    </citation>
    <scope>NUCLEOTIDE SEQUENCE [LARGE SCALE GENOMIC DNA]</scope>
</reference>
<dbReference type="Pfam" id="PF01281">
    <property type="entry name" value="Ribosomal_L9_N"/>
    <property type="match status" value="1"/>
</dbReference>
<dbReference type="GO" id="GO:0019843">
    <property type="term" value="F:rRNA binding"/>
    <property type="evidence" value="ECO:0007669"/>
    <property type="project" value="UniProtKB-UniRule"/>
</dbReference>
<keyword evidence="5 7" id="KW-0687">Ribonucleoprotein</keyword>
<accession>A0A2M7EC71</accession>
<dbReference type="SUPFAM" id="SSF55658">
    <property type="entry name" value="L9 N-domain-like"/>
    <property type="match status" value="1"/>
</dbReference>
<organism evidence="11 12">
    <name type="scientific">Candidatus Nealsonbacteria bacterium CG01_land_8_20_14_3_00_12</name>
    <dbReference type="NCBI Taxonomy" id="1974697"/>
    <lineage>
        <taxon>Bacteria</taxon>
        <taxon>Candidatus Nealsoniibacteriota</taxon>
    </lineage>
</organism>
<dbReference type="Gene3D" id="3.40.5.10">
    <property type="entry name" value="Ribosomal protein L9, N-terminal domain"/>
    <property type="match status" value="1"/>
</dbReference>
<dbReference type="GO" id="GO:0003735">
    <property type="term" value="F:structural constituent of ribosome"/>
    <property type="evidence" value="ECO:0007669"/>
    <property type="project" value="InterPro"/>
</dbReference>
<gene>
    <name evidence="7" type="primary">rplI</name>
    <name evidence="11" type="ORF">COS09_00030</name>
</gene>
<evidence type="ECO:0000256" key="1">
    <source>
        <dbReference type="ARBA" id="ARBA00010605"/>
    </source>
</evidence>
<feature type="domain" description="Ribosomal protein L9" evidence="9">
    <location>
        <begin position="1"/>
        <end position="45"/>
    </location>
</feature>
<evidence type="ECO:0000256" key="3">
    <source>
        <dbReference type="ARBA" id="ARBA00022884"/>
    </source>
</evidence>
<evidence type="ECO:0000256" key="4">
    <source>
        <dbReference type="ARBA" id="ARBA00022980"/>
    </source>
</evidence>
<keyword evidence="8" id="KW-0175">Coiled coil</keyword>
<comment type="similarity">
    <text evidence="1 7">Belongs to the bacterial ribosomal protein bL9 family.</text>
</comment>
<comment type="function">
    <text evidence="7">Binds to the 23S rRNA.</text>
</comment>
<comment type="caution">
    <text evidence="11">The sequence shown here is derived from an EMBL/GenBank/DDBJ whole genome shotgun (WGS) entry which is preliminary data.</text>
</comment>
<dbReference type="NCBIfam" id="TIGR00158">
    <property type="entry name" value="L9"/>
    <property type="match status" value="1"/>
</dbReference>
<evidence type="ECO:0000256" key="2">
    <source>
        <dbReference type="ARBA" id="ARBA00022730"/>
    </source>
</evidence>
<feature type="domain" description="Large ribosomal subunit protein bL9 C-terminal" evidence="10">
    <location>
        <begin position="64"/>
        <end position="145"/>
    </location>
</feature>
<dbReference type="FunFam" id="3.40.5.10:FF:000002">
    <property type="entry name" value="50S ribosomal protein L9"/>
    <property type="match status" value="1"/>
</dbReference>
<dbReference type="HAMAP" id="MF_00503">
    <property type="entry name" value="Ribosomal_bL9"/>
    <property type="match status" value="1"/>
</dbReference>
<dbReference type="Proteomes" id="UP000230766">
    <property type="component" value="Unassembled WGS sequence"/>
</dbReference>
<dbReference type="InterPro" id="IPR036791">
    <property type="entry name" value="Ribosomal_bL9_C_sf"/>
</dbReference>
<dbReference type="InterPro" id="IPR020070">
    <property type="entry name" value="Ribosomal_bL9_N"/>
</dbReference>
<evidence type="ECO:0000313" key="11">
    <source>
        <dbReference type="EMBL" id="PIV65343.1"/>
    </source>
</evidence>